<dbReference type="EMBL" id="JAPHNI010000768">
    <property type="protein sequence ID" value="KAJ8108304.1"/>
    <property type="molecule type" value="Genomic_DNA"/>
</dbReference>
<keyword evidence="2" id="KW-1185">Reference proteome</keyword>
<proteinExistence type="predicted"/>
<name>A0ACC2HYW9_9PLEO</name>
<reference evidence="1" key="1">
    <citation type="submission" date="2022-11" db="EMBL/GenBank/DDBJ databases">
        <title>Genome Sequence of Boeremia exigua.</title>
        <authorList>
            <person name="Buettner E."/>
        </authorList>
    </citation>
    <scope>NUCLEOTIDE SEQUENCE</scope>
    <source>
        <strain evidence="1">CU02</strain>
    </source>
</reference>
<organism evidence="1 2">
    <name type="scientific">Boeremia exigua</name>
    <dbReference type="NCBI Taxonomy" id="749465"/>
    <lineage>
        <taxon>Eukaryota</taxon>
        <taxon>Fungi</taxon>
        <taxon>Dikarya</taxon>
        <taxon>Ascomycota</taxon>
        <taxon>Pezizomycotina</taxon>
        <taxon>Dothideomycetes</taxon>
        <taxon>Pleosporomycetidae</taxon>
        <taxon>Pleosporales</taxon>
        <taxon>Pleosporineae</taxon>
        <taxon>Didymellaceae</taxon>
        <taxon>Boeremia</taxon>
    </lineage>
</organism>
<accession>A0ACC2HYW9</accession>
<comment type="caution">
    <text evidence="1">The sequence shown here is derived from an EMBL/GenBank/DDBJ whole genome shotgun (WGS) entry which is preliminary data.</text>
</comment>
<protein>
    <submittedName>
        <fullName evidence="1">Uncharacterized protein</fullName>
    </submittedName>
</protein>
<sequence length="204" mass="22285">MHHILGLFPFNPNCVLKSIPKPVVQLAIPGVAKEAEASAQVVVAQAAATPVTPVNTEDVHLLFNRIKQDAEALDEPRKRELLRHVQMMAKAMRVAFAERSLLQDHNRFLSKINGEVKARRSTKSLVLGTAMVMTYEQLEKARAKRAADAEAAADKAKRRCKGKSSASKKDAPEGMAQMMQTGSGPEPWKAPVAQMVAADWPLIA</sequence>
<evidence type="ECO:0000313" key="2">
    <source>
        <dbReference type="Proteomes" id="UP001153331"/>
    </source>
</evidence>
<dbReference type="Proteomes" id="UP001153331">
    <property type="component" value="Unassembled WGS sequence"/>
</dbReference>
<evidence type="ECO:0000313" key="1">
    <source>
        <dbReference type="EMBL" id="KAJ8108304.1"/>
    </source>
</evidence>
<gene>
    <name evidence="1" type="ORF">OPT61_g8265</name>
</gene>